<dbReference type="RefSeq" id="WP_183442517.1">
    <property type="nucleotide sequence ID" value="NZ_JACHXD010000011.1"/>
</dbReference>
<comment type="caution">
    <text evidence="1">The sequence shown here is derived from an EMBL/GenBank/DDBJ whole genome shotgun (WGS) entry which is preliminary data.</text>
</comment>
<name>A0A7W5BCQ9_9BURK</name>
<dbReference type="EMBL" id="JACHXD010000011">
    <property type="protein sequence ID" value="MBB3120752.1"/>
    <property type="molecule type" value="Genomic_DNA"/>
</dbReference>
<dbReference type="AlphaFoldDB" id="A0A7W5BCQ9"/>
<organism evidence="1 2">
    <name type="scientific">Pseudoduganella violacea</name>
    <dbReference type="NCBI Taxonomy" id="1715466"/>
    <lineage>
        <taxon>Bacteria</taxon>
        <taxon>Pseudomonadati</taxon>
        <taxon>Pseudomonadota</taxon>
        <taxon>Betaproteobacteria</taxon>
        <taxon>Burkholderiales</taxon>
        <taxon>Oxalobacteraceae</taxon>
        <taxon>Telluria group</taxon>
        <taxon>Pseudoduganella</taxon>
    </lineage>
</organism>
<reference evidence="1 2" key="1">
    <citation type="submission" date="2020-08" db="EMBL/GenBank/DDBJ databases">
        <title>Genomic Encyclopedia of Type Strains, Phase III (KMG-III): the genomes of soil and plant-associated and newly described type strains.</title>
        <authorList>
            <person name="Whitman W."/>
        </authorList>
    </citation>
    <scope>NUCLEOTIDE SEQUENCE [LARGE SCALE GENOMIC DNA]</scope>
    <source>
        <strain evidence="1 2">CECT 8897</strain>
    </source>
</reference>
<proteinExistence type="predicted"/>
<protein>
    <submittedName>
        <fullName evidence="1">Uncharacterized protein</fullName>
    </submittedName>
</protein>
<keyword evidence="2" id="KW-1185">Reference proteome</keyword>
<sequence>MAPNTLATSSNYAIEHEYELAYLRLPGGRKIVVGDFYGDPQAALIDADENWCAIGGCGLIIYRLAEPFDEYANGKPSRQYWEFNREPPDIFWIEELTQLNAHEIALRLDSGEVQIVTLPNFDVSV</sequence>
<evidence type="ECO:0000313" key="1">
    <source>
        <dbReference type="EMBL" id="MBB3120752.1"/>
    </source>
</evidence>
<gene>
    <name evidence="1" type="ORF">FHS03_003822</name>
</gene>
<dbReference type="Proteomes" id="UP000541535">
    <property type="component" value="Unassembled WGS sequence"/>
</dbReference>
<evidence type="ECO:0000313" key="2">
    <source>
        <dbReference type="Proteomes" id="UP000541535"/>
    </source>
</evidence>
<accession>A0A7W5BCQ9</accession>